<dbReference type="InterPro" id="IPR003598">
    <property type="entry name" value="Ig_sub2"/>
</dbReference>
<dbReference type="InterPro" id="IPR013106">
    <property type="entry name" value="Ig_V-set"/>
</dbReference>
<dbReference type="SUPFAM" id="SSF48726">
    <property type="entry name" value="Immunoglobulin"/>
    <property type="match status" value="4"/>
</dbReference>
<dbReference type="InterPro" id="IPR003599">
    <property type="entry name" value="Ig_sub"/>
</dbReference>
<evidence type="ECO:0000313" key="8">
    <source>
        <dbReference type="Proteomes" id="UP001367676"/>
    </source>
</evidence>
<proteinExistence type="predicted"/>
<keyword evidence="5" id="KW-1015">Disulfide bond</keyword>
<comment type="subcellular location">
    <subcellularLocation>
        <location evidence="1">Membrane</location>
        <topology evidence="1">Single-pass membrane protein</topology>
    </subcellularLocation>
</comment>
<dbReference type="InterPro" id="IPR013783">
    <property type="entry name" value="Ig-like_fold"/>
</dbReference>
<keyword evidence="2" id="KW-0812">Transmembrane</keyword>
<comment type="caution">
    <text evidence="7">The sequence shown here is derived from an EMBL/GenBank/DDBJ whole genome shotgun (WGS) entry which is preliminary data.</text>
</comment>
<keyword evidence="8" id="KW-1185">Reference proteome</keyword>
<keyword evidence="4" id="KW-0472">Membrane</keyword>
<dbReference type="InterPro" id="IPR036179">
    <property type="entry name" value="Ig-like_dom_sf"/>
</dbReference>
<evidence type="ECO:0000256" key="4">
    <source>
        <dbReference type="ARBA" id="ARBA00023136"/>
    </source>
</evidence>
<evidence type="ECO:0000256" key="2">
    <source>
        <dbReference type="ARBA" id="ARBA00022692"/>
    </source>
</evidence>
<reference evidence="7 8" key="1">
    <citation type="submission" date="2024-03" db="EMBL/GenBank/DDBJ databases">
        <title>Adaptation during the transition from Ophiocordyceps entomopathogen to insect associate is accompanied by gene loss and intensified selection.</title>
        <authorList>
            <person name="Ward C.M."/>
            <person name="Onetto C.A."/>
            <person name="Borneman A.R."/>
        </authorList>
    </citation>
    <scope>NUCLEOTIDE SEQUENCE [LARGE SCALE GENOMIC DNA]</scope>
    <source>
        <strain evidence="7">AWRI1</strain>
        <tissue evidence="7">Single Adult Female</tissue>
    </source>
</reference>
<dbReference type="SMART" id="SM00408">
    <property type="entry name" value="IGc2"/>
    <property type="match status" value="2"/>
</dbReference>
<dbReference type="Gene3D" id="2.60.40.10">
    <property type="entry name" value="Immunoglobulins"/>
    <property type="match status" value="4"/>
</dbReference>
<evidence type="ECO:0000256" key="1">
    <source>
        <dbReference type="ARBA" id="ARBA00004167"/>
    </source>
</evidence>
<sequence>MSCGEVFPISDVSGVLWKKAALPCDITPFVRDDMVYMVLWYKNAETEPIYSFDVRNRPHNQAKLWSSPSAFGNRAVFSASPKPAQLHIDNVHVEDEAVYRCRVDFKNSPTRNVKVNFTVIIQPQRPTIYNVLHQEIETLLEHSNEGSTLSLICEVSGGRPAPEVSWYLAGKLIDNTYQREAPNLTVNQLNNLKLTRDHLNAQLTCEARNAPPSVEPVTKLVILNINLKPLKVEILQKSRALSAERDYEIECLAVGSRPSANISWYLGEKPVKHLAQKFPNADNQVISIMKYSPRIQDNGKLITCKAENPAIKDFVIEDKWTLNIQYFPQVTLKMGHNLDPRSIKEGDDVYFECEIRCNPKAFKQAWFHNGEEIHQNVTAGIILTDTSLVLQKVTKYASGNYTCMAANVEGKGTSNSVTLAIMCK</sequence>
<evidence type="ECO:0000313" key="7">
    <source>
        <dbReference type="EMBL" id="KAK7598080.1"/>
    </source>
</evidence>
<organism evidence="7 8">
    <name type="scientific">Parthenolecanium corni</name>
    <dbReference type="NCBI Taxonomy" id="536013"/>
    <lineage>
        <taxon>Eukaryota</taxon>
        <taxon>Metazoa</taxon>
        <taxon>Ecdysozoa</taxon>
        <taxon>Arthropoda</taxon>
        <taxon>Hexapoda</taxon>
        <taxon>Insecta</taxon>
        <taxon>Pterygota</taxon>
        <taxon>Neoptera</taxon>
        <taxon>Paraneoptera</taxon>
        <taxon>Hemiptera</taxon>
        <taxon>Sternorrhyncha</taxon>
        <taxon>Coccoidea</taxon>
        <taxon>Coccidae</taxon>
        <taxon>Parthenolecanium</taxon>
    </lineage>
</organism>
<name>A0AAN9TXM0_9HEMI</name>
<dbReference type="SMART" id="SM00409">
    <property type="entry name" value="IG"/>
    <property type="match status" value="3"/>
</dbReference>
<gene>
    <name evidence="7" type="ORF">V9T40_006315</name>
</gene>
<dbReference type="PROSITE" id="PS50835">
    <property type="entry name" value="IG_LIKE"/>
    <property type="match status" value="4"/>
</dbReference>
<protein>
    <recommendedName>
        <fullName evidence="6">Ig-like domain-containing protein</fullName>
    </recommendedName>
</protein>
<evidence type="ECO:0000256" key="5">
    <source>
        <dbReference type="ARBA" id="ARBA00023157"/>
    </source>
</evidence>
<dbReference type="Pfam" id="PF07686">
    <property type="entry name" value="V-set"/>
    <property type="match status" value="1"/>
</dbReference>
<dbReference type="Proteomes" id="UP001367676">
    <property type="component" value="Unassembled WGS sequence"/>
</dbReference>
<feature type="domain" description="Ig-like" evidence="6">
    <location>
        <begin position="1"/>
        <end position="118"/>
    </location>
</feature>
<dbReference type="PANTHER" id="PTHR23278:SF28">
    <property type="entry name" value="SIDESTEP IV, ISOFORM C"/>
    <property type="match status" value="1"/>
</dbReference>
<feature type="domain" description="Ig-like" evidence="6">
    <location>
        <begin position="328"/>
        <end position="420"/>
    </location>
</feature>
<feature type="domain" description="Ig-like" evidence="6">
    <location>
        <begin position="126"/>
        <end position="218"/>
    </location>
</feature>
<evidence type="ECO:0000256" key="3">
    <source>
        <dbReference type="ARBA" id="ARBA00022989"/>
    </source>
</evidence>
<dbReference type="Pfam" id="PF08205">
    <property type="entry name" value="C2-set_2"/>
    <property type="match status" value="2"/>
</dbReference>
<dbReference type="GO" id="GO:0016020">
    <property type="term" value="C:membrane"/>
    <property type="evidence" value="ECO:0007669"/>
    <property type="project" value="UniProtKB-SubCell"/>
</dbReference>
<feature type="domain" description="Ig-like" evidence="6">
    <location>
        <begin position="229"/>
        <end position="323"/>
    </location>
</feature>
<dbReference type="InterPro" id="IPR007110">
    <property type="entry name" value="Ig-like_dom"/>
</dbReference>
<evidence type="ECO:0000259" key="6">
    <source>
        <dbReference type="PROSITE" id="PS50835"/>
    </source>
</evidence>
<accession>A0AAN9TXM0</accession>
<dbReference type="EMBL" id="JBBCAQ010000014">
    <property type="protein sequence ID" value="KAK7598080.1"/>
    <property type="molecule type" value="Genomic_DNA"/>
</dbReference>
<dbReference type="InterPro" id="IPR013162">
    <property type="entry name" value="CD80_C2-set"/>
</dbReference>
<keyword evidence="3" id="KW-1133">Transmembrane helix</keyword>
<dbReference type="Pfam" id="PF13927">
    <property type="entry name" value="Ig_3"/>
    <property type="match status" value="1"/>
</dbReference>
<dbReference type="PANTHER" id="PTHR23278">
    <property type="entry name" value="SIDESTEP PROTEIN"/>
    <property type="match status" value="1"/>
</dbReference>
<dbReference type="AlphaFoldDB" id="A0AAN9TXM0"/>